<evidence type="ECO:0000313" key="1">
    <source>
        <dbReference type="EMBL" id="KAG7155785.1"/>
    </source>
</evidence>
<keyword evidence="2" id="KW-1185">Reference proteome</keyword>
<dbReference type="AlphaFoldDB" id="A0A8J5JHN8"/>
<proteinExistence type="predicted"/>
<gene>
    <name evidence="1" type="ORF">Hamer_G030434</name>
</gene>
<evidence type="ECO:0000313" key="2">
    <source>
        <dbReference type="Proteomes" id="UP000747542"/>
    </source>
</evidence>
<protein>
    <submittedName>
        <fullName evidence="1">Uncharacterized protein</fullName>
    </submittedName>
</protein>
<name>A0A8J5JHN8_HOMAM</name>
<sequence>MMTIKARREAETVMMEGEGSWKRHVAVNLKDVRRKNHARIGTGRVSRRVGAGEKSLLMVVKRQGACVFLHPVSTRLLSLYHNL</sequence>
<accession>A0A8J5JHN8</accession>
<comment type="caution">
    <text evidence="1">The sequence shown here is derived from an EMBL/GenBank/DDBJ whole genome shotgun (WGS) entry which is preliminary data.</text>
</comment>
<reference evidence="1" key="1">
    <citation type="journal article" date="2021" name="Sci. Adv.">
        <title>The American lobster genome reveals insights on longevity, neural, and immune adaptations.</title>
        <authorList>
            <person name="Polinski J.M."/>
            <person name="Zimin A.V."/>
            <person name="Clark K.F."/>
            <person name="Kohn A.B."/>
            <person name="Sadowski N."/>
            <person name="Timp W."/>
            <person name="Ptitsyn A."/>
            <person name="Khanna P."/>
            <person name="Romanova D.Y."/>
            <person name="Williams P."/>
            <person name="Greenwood S.J."/>
            <person name="Moroz L.L."/>
            <person name="Walt D.R."/>
            <person name="Bodnar A.G."/>
        </authorList>
    </citation>
    <scope>NUCLEOTIDE SEQUENCE</scope>
    <source>
        <strain evidence="1">GMGI-L3</strain>
    </source>
</reference>
<dbReference type="Proteomes" id="UP000747542">
    <property type="component" value="Unassembled WGS sequence"/>
</dbReference>
<organism evidence="1 2">
    <name type="scientific">Homarus americanus</name>
    <name type="common">American lobster</name>
    <dbReference type="NCBI Taxonomy" id="6706"/>
    <lineage>
        <taxon>Eukaryota</taxon>
        <taxon>Metazoa</taxon>
        <taxon>Ecdysozoa</taxon>
        <taxon>Arthropoda</taxon>
        <taxon>Crustacea</taxon>
        <taxon>Multicrustacea</taxon>
        <taxon>Malacostraca</taxon>
        <taxon>Eumalacostraca</taxon>
        <taxon>Eucarida</taxon>
        <taxon>Decapoda</taxon>
        <taxon>Pleocyemata</taxon>
        <taxon>Astacidea</taxon>
        <taxon>Nephropoidea</taxon>
        <taxon>Nephropidae</taxon>
        <taxon>Homarus</taxon>
    </lineage>
</organism>
<dbReference type="EMBL" id="JAHLQT010040510">
    <property type="protein sequence ID" value="KAG7155785.1"/>
    <property type="molecule type" value="Genomic_DNA"/>
</dbReference>